<reference evidence="1 2" key="1">
    <citation type="submission" date="2020-08" db="EMBL/GenBank/DDBJ databases">
        <title>Genomic Encyclopedia of Type Strains, Phase IV (KMG-IV): sequencing the most valuable type-strain genomes for metagenomic binning, comparative biology and taxonomic classification.</title>
        <authorList>
            <person name="Goeker M."/>
        </authorList>
    </citation>
    <scope>NUCLEOTIDE SEQUENCE [LARGE SCALE GENOMIC DNA]</scope>
    <source>
        <strain evidence="1 2">DSM 101535</strain>
    </source>
</reference>
<dbReference type="RefSeq" id="WP_221233215.1">
    <property type="nucleotide sequence ID" value="NZ_BAABAR010000003.1"/>
</dbReference>
<name>A0ABR6N7P9_9SPHN</name>
<proteinExistence type="predicted"/>
<accession>A0ABR6N7P9</accession>
<evidence type="ECO:0000313" key="1">
    <source>
        <dbReference type="EMBL" id="MBB5725787.1"/>
    </source>
</evidence>
<keyword evidence="2" id="KW-1185">Reference proteome</keyword>
<organism evidence="1 2">
    <name type="scientific">Sphingomonas endophytica</name>
    <dbReference type="NCBI Taxonomy" id="869719"/>
    <lineage>
        <taxon>Bacteria</taxon>
        <taxon>Pseudomonadati</taxon>
        <taxon>Pseudomonadota</taxon>
        <taxon>Alphaproteobacteria</taxon>
        <taxon>Sphingomonadales</taxon>
        <taxon>Sphingomonadaceae</taxon>
        <taxon>Sphingomonas</taxon>
    </lineage>
</organism>
<comment type="caution">
    <text evidence="1">The sequence shown here is derived from an EMBL/GenBank/DDBJ whole genome shotgun (WGS) entry which is preliminary data.</text>
</comment>
<dbReference type="Proteomes" id="UP000560131">
    <property type="component" value="Unassembled WGS sequence"/>
</dbReference>
<gene>
    <name evidence="1" type="ORF">FHS97_001719</name>
</gene>
<protein>
    <submittedName>
        <fullName evidence="1">Uncharacterized protein</fullName>
    </submittedName>
</protein>
<sequence length="239" mass="24434">MLVDPTSTTSIAFKSGYSYDGTHLTNIGARAAGNDFAAWAATQIGGTVVDLLALNASTLATNGRFTTATGGSTVTGISGSVPASWGANKGGTPTANVSTGPAPDGVGNEFIAAITSTANSDRLLFSQQITTGLAMGDKVRLAAEIAVDAGSVNLRSVRAYATAWFDGVTVNVVKFDMQPIAAHLNGSSGAYVNLLSPDILTLTRSGSTTFDRLDIAFAAEFRGPGSATIRIRKVVVVKV</sequence>
<evidence type="ECO:0000313" key="2">
    <source>
        <dbReference type="Proteomes" id="UP000560131"/>
    </source>
</evidence>
<dbReference type="EMBL" id="JACIJN010000005">
    <property type="protein sequence ID" value="MBB5725787.1"/>
    <property type="molecule type" value="Genomic_DNA"/>
</dbReference>